<dbReference type="GO" id="GO:0006281">
    <property type="term" value="P:DNA repair"/>
    <property type="evidence" value="ECO:0007669"/>
    <property type="project" value="InterPro"/>
</dbReference>
<dbReference type="Pfam" id="PF02272">
    <property type="entry name" value="DHHA1"/>
    <property type="match status" value="1"/>
</dbReference>
<dbReference type="InterPro" id="IPR038763">
    <property type="entry name" value="DHH_sf"/>
</dbReference>
<proteinExistence type="inferred from homology"/>
<protein>
    <recommendedName>
        <fullName evidence="2">Single-stranded-DNA-specific exonuclease RecJ</fullName>
    </recommendedName>
</protein>
<evidence type="ECO:0000259" key="7">
    <source>
        <dbReference type="Pfam" id="PF02272"/>
    </source>
</evidence>
<dbReference type="Gene3D" id="3.90.1640.30">
    <property type="match status" value="1"/>
</dbReference>
<dbReference type="EMBL" id="CCXS01000001">
    <property type="protein sequence ID" value="CEG23054.1"/>
    <property type="molecule type" value="Genomic_DNA"/>
</dbReference>
<feature type="domain" description="RecJ OB" evidence="9">
    <location>
        <begin position="457"/>
        <end position="563"/>
    </location>
</feature>
<dbReference type="GO" id="GO:0003676">
    <property type="term" value="F:nucleic acid binding"/>
    <property type="evidence" value="ECO:0007669"/>
    <property type="project" value="InterPro"/>
</dbReference>
<keyword evidence="5 10" id="KW-0269">Exonuclease</keyword>
<dbReference type="InterPro" id="IPR018779">
    <property type="entry name" value="RecJ_C"/>
</dbReference>
<dbReference type="InterPro" id="IPR004610">
    <property type="entry name" value="RecJ"/>
</dbReference>
<gene>
    <name evidence="10" type="primary">recJ</name>
    <name evidence="10" type="ORF">BN1080_01996</name>
</gene>
<evidence type="ECO:0000313" key="10">
    <source>
        <dbReference type="EMBL" id="CEG23054.1"/>
    </source>
</evidence>
<feature type="domain" description="Single-stranded-DNA-specific exonuclease RecJ C-terminal" evidence="8">
    <location>
        <begin position="570"/>
        <end position="769"/>
    </location>
</feature>
<keyword evidence="4" id="KW-0378">Hydrolase</keyword>
<dbReference type="SUPFAM" id="SSF64182">
    <property type="entry name" value="DHH phosphoesterases"/>
    <property type="match status" value="1"/>
</dbReference>
<dbReference type="AlphaFoldDB" id="A0A098EL72"/>
<dbReference type="InterPro" id="IPR001667">
    <property type="entry name" value="DDH_dom"/>
</dbReference>
<keyword evidence="3" id="KW-0540">Nuclease</keyword>
<dbReference type="InterPro" id="IPR041122">
    <property type="entry name" value="RecJ_OB"/>
</dbReference>
<evidence type="ECO:0000256" key="1">
    <source>
        <dbReference type="ARBA" id="ARBA00005915"/>
    </source>
</evidence>
<dbReference type="GO" id="GO:0006310">
    <property type="term" value="P:DNA recombination"/>
    <property type="evidence" value="ECO:0007669"/>
    <property type="project" value="InterPro"/>
</dbReference>
<dbReference type="PANTHER" id="PTHR30255:SF2">
    <property type="entry name" value="SINGLE-STRANDED-DNA-SPECIFIC EXONUCLEASE RECJ"/>
    <property type="match status" value="1"/>
</dbReference>
<evidence type="ECO:0000256" key="4">
    <source>
        <dbReference type="ARBA" id="ARBA00022801"/>
    </source>
</evidence>
<comment type="similarity">
    <text evidence="1">Belongs to the RecJ family.</text>
</comment>
<evidence type="ECO:0000259" key="8">
    <source>
        <dbReference type="Pfam" id="PF10141"/>
    </source>
</evidence>
<evidence type="ECO:0000256" key="5">
    <source>
        <dbReference type="ARBA" id="ARBA00022839"/>
    </source>
</evidence>
<evidence type="ECO:0000259" key="9">
    <source>
        <dbReference type="Pfam" id="PF17768"/>
    </source>
</evidence>
<reference evidence="10 11" key="1">
    <citation type="submission" date="2014-09" db="EMBL/GenBank/DDBJ databases">
        <authorList>
            <person name="Urmite Genomes Urmite Genomes"/>
        </authorList>
    </citation>
    <scope>NUCLEOTIDE SEQUENCE [LARGE SCALE GENOMIC DNA]</scope>
    <source>
        <strain evidence="10 11">ES2</strain>
    </source>
</reference>
<dbReference type="Pfam" id="PF01368">
    <property type="entry name" value="DHH"/>
    <property type="match status" value="1"/>
</dbReference>
<dbReference type="PANTHER" id="PTHR30255">
    <property type="entry name" value="SINGLE-STRANDED-DNA-SPECIFIC EXONUCLEASE RECJ"/>
    <property type="match status" value="1"/>
</dbReference>
<feature type="domain" description="DDH" evidence="6">
    <location>
        <begin position="84"/>
        <end position="228"/>
    </location>
</feature>
<dbReference type="NCBIfam" id="TIGR00644">
    <property type="entry name" value="recJ"/>
    <property type="match status" value="1"/>
</dbReference>
<dbReference type="Proteomes" id="UP000043699">
    <property type="component" value="Unassembled WGS sequence"/>
</dbReference>
<name>A0A098EL72_9BACL</name>
<organism evidence="10 11">
    <name type="scientific">Planococcus massiliensis</name>
    <dbReference type="NCBI Taxonomy" id="1499687"/>
    <lineage>
        <taxon>Bacteria</taxon>
        <taxon>Bacillati</taxon>
        <taxon>Bacillota</taxon>
        <taxon>Bacilli</taxon>
        <taxon>Bacillales</taxon>
        <taxon>Caryophanaceae</taxon>
        <taxon>Planococcus</taxon>
    </lineage>
</organism>
<dbReference type="GO" id="GO:0008409">
    <property type="term" value="F:5'-3' exonuclease activity"/>
    <property type="evidence" value="ECO:0007669"/>
    <property type="project" value="InterPro"/>
</dbReference>
<dbReference type="Gene3D" id="3.10.310.30">
    <property type="match status" value="1"/>
</dbReference>
<dbReference type="STRING" id="1499687.BN1080_01996"/>
<evidence type="ECO:0000256" key="3">
    <source>
        <dbReference type="ARBA" id="ARBA00022722"/>
    </source>
</evidence>
<keyword evidence="11" id="KW-1185">Reference proteome</keyword>
<feature type="domain" description="DHHA1" evidence="7">
    <location>
        <begin position="349"/>
        <end position="442"/>
    </location>
</feature>
<sequence>MRMIESKKRWRLTAPDEQIVEEIQKELSISSVLAKILVTRGLTSAEMAKRFMDLDPSGIHNPYLMKDMDIAVERIRQAIESQEKIMVYGDYDADGVTSTTVMMTVLEDLGADAIFKIPNRFKHGYGPNKELFQQAFDEGVKLIVTVDNGISGIEEVAFANELGMEVIISDHHDIGDTMPNALAIVHPRHPAGHYPFGELAGVGVAFKIAQALYEDVPDHLFELVAIGTIADLVPLHDENRLFVKEGLSALQNSPRPAIEALAEVSGVKQREITEETIGFMFGPRINAIGRLQDADPAVKLFMTDDPGEARNLAGGLDVLNKERQAIVKKITDEAVAQVDQRYPDEPPHVIVVAQEGWNPGVVGIVASKLTEKYYRPSIVLSLSPETGKAKGSARSIEGFHLYNELAANRDILPHFGGHPMAAGMTLQMAHVDELRERLNLQAKNSLTEEDLIPVVEIDIPVRLDEIDIETIESMRTLAPFGMGFAKPKFFLEGVKVSSIRKIGAAQNHLKMELAQDSGTLDAVGFGIGSIGDELTPDVKIDVIGDLQINEWNGRKKPQLMVEDVRTDQWQLFDIRGIRQVSRWSKLIPEKGQVFLAFKPETAAVFRTLIDEPIYSPETLNELEGPKHHLVLLDMPETEEQLAIILSIFKPQRIYAHFYAKESQYFEQIPTREQFKWLFAFLKKRGSFDFKKHGDELAKHKGWSRDSIFFMLQVFFELGFVTLNNGLTELAESPGKRDLSEAPIYKKREQQIALEQKLLYASYKDLKEWFDAKVSAKEEEQIWI</sequence>
<evidence type="ECO:0000256" key="2">
    <source>
        <dbReference type="ARBA" id="ARBA00019841"/>
    </source>
</evidence>
<evidence type="ECO:0000259" key="6">
    <source>
        <dbReference type="Pfam" id="PF01368"/>
    </source>
</evidence>
<dbReference type="Pfam" id="PF10141">
    <property type="entry name" value="ssDNA-exonuc_C"/>
    <property type="match status" value="1"/>
</dbReference>
<accession>A0A098EL72</accession>
<dbReference type="InterPro" id="IPR051673">
    <property type="entry name" value="SSDNA_exonuclease_RecJ"/>
</dbReference>
<evidence type="ECO:0000313" key="11">
    <source>
        <dbReference type="Proteomes" id="UP000043699"/>
    </source>
</evidence>
<dbReference type="InterPro" id="IPR003156">
    <property type="entry name" value="DHHA1_dom"/>
</dbReference>
<dbReference type="Pfam" id="PF17768">
    <property type="entry name" value="RecJ_OB"/>
    <property type="match status" value="1"/>
</dbReference>